<comment type="caution">
    <text evidence="3">The sequence shown here is derived from an EMBL/GenBank/DDBJ whole genome shotgun (WGS) entry which is preliminary data.</text>
</comment>
<name>A0A2M7XXV7_9BACT</name>
<dbReference type="AlphaFoldDB" id="A0A2M7XXV7"/>
<feature type="transmembrane region" description="Helical" evidence="1">
    <location>
        <begin position="160"/>
        <end position="178"/>
    </location>
</feature>
<dbReference type="EMBL" id="PFWL01000125">
    <property type="protein sequence ID" value="PJA55559.1"/>
    <property type="molecule type" value="Genomic_DNA"/>
</dbReference>
<sequence>MKKIWLIIPSFIFFILFILFTFVVKKELLNTFDFDTTVKLQDRIPHQYDSLLSFFSLIGSFEILAGFLFFVALFRKKILSFLIFVPLAVAHVIEIIGKTLMNHPGPPFLFFRYNLEFLFPSSYIQPGSSYPSGHSLRVVFVSIIIAYIVNKFKINNLSKVIFDIFLLTINVTMLVSRVSLGEHWTTDVIGGILLGLSSGIFALIFL</sequence>
<reference evidence="4" key="1">
    <citation type="submission" date="2017-09" db="EMBL/GenBank/DDBJ databases">
        <title>Depth-based differentiation of microbial function through sediment-hosted aquifers and enrichment of novel symbionts in the deep terrestrial subsurface.</title>
        <authorList>
            <person name="Probst A.J."/>
            <person name="Ladd B."/>
            <person name="Jarett J.K."/>
            <person name="Geller-Mcgrath D.E."/>
            <person name="Sieber C.M.K."/>
            <person name="Emerson J.B."/>
            <person name="Anantharaman K."/>
            <person name="Thomas B.C."/>
            <person name="Malmstrom R."/>
            <person name="Stieglmeier M."/>
            <person name="Klingl A."/>
            <person name="Woyke T."/>
            <person name="Ryan C.M."/>
            <person name="Banfield J.F."/>
        </authorList>
    </citation>
    <scope>NUCLEOTIDE SEQUENCE [LARGE SCALE GENOMIC DNA]</scope>
</reference>
<protein>
    <recommendedName>
        <fullName evidence="2">Phosphatidic acid phosphatase type 2/haloperoxidase domain-containing protein</fullName>
    </recommendedName>
</protein>
<dbReference type="PANTHER" id="PTHR14969:SF13">
    <property type="entry name" value="AT30094P"/>
    <property type="match status" value="1"/>
</dbReference>
<feature type="transmembrane region" description="Helical" evidence="1">
    <location>
        <begin position="130"/>
        <end position="148"/>
    </location>
</feature>
<proteinExistence type="predicted"/>
<dbReference type="GO" id="GO:0042392">
    <property type="term" value="F:sphingosine-1-phosphate phosphatase activity"/>
    <property type="evidence" value="ECO:0007669"/>
    <property type="project" value="TreeGrafter"/>
</dbReference>
<feature type="transmembrane region" description="Helical" evidence="1">
    <location>
        <begin position="184"/>
        <end position="205"/>
    </location>
</feature>
<feature type="domain" description="Phosphatidic acid phosphatase type 2/haloperoxidase" evidence="2">
    <location>
        <begin position="81"/>
        <end position="203"/>
    </location>
</feature>
<dbReference type="Pfam" id="PF01569">
    <property type="entry name" value="PAP2"/>
    <property type="match status" value="1"/>
</dbReference>
<feature type="transmembrane region" description="Helical" evidence="1">
    <location>
        <begin position="81"/>
        <end position="101"/>
    </location>
</feature>
<evidence type="ECO:0000313" key="3">
    <source>
        <dbReference type="EMBL" id="PJA55559.1"/>
    </source>
</evidence>
<dbReference type="PANTHER" id="PTHR14969">
    <property type="entry name" value="SPHINGOSINE-1-PHOSPHATE PHOSPHOHYDROLASE"/>
    <property type="match status" value="1"/>
</dbReference>
<dbReference type="SUPFAM" id="SSF48317">
    <property type="entry name" value="Acid phosphatase/Vanadium-dependent haloperoxidase"/>
    <property type="match status" value="1"/>
</dbReference>
<keyword evidence="1" id="KW-0812">Transmembrane</keyword>
<dbReference type="InterPro" id="IPR000326">
    <property type="entry name" value="PAP2/HPO"/>
</dbReference>
<evidence type="ECO:0000256" key="1">
    <source>
        <dbReference type="SAM" id="Phobius"/>
    </source>
</evidence>
<keyword evidence="1" id="KW-0472">Membrane</keyword>
<feature type="transmembrane region" description="Helical" evidence="1">
    <location>
        <begin position="5"/>
        <end position="24"/>
    </location>
</feature>
<dbReference type="Proteomes" id="UP000229647">
    <property type="component" value="Unassembled WGS sequence"/>
</dbReference>
<dbReference type="InterPro" id="IPR036938">
    <property type="entry name" value="PAP2/HPO_sf"/>
</dbReference>
<evidence type="ECO:0000313" key="4">
    <source>
        <dbReference type="Proteomes" id="UP000229647"/>
    </source>
</evidence>
<accession>A0A2M7XXV7</accession>
<feature type="transmembrane region" description="Helical" evidence="1">
    <location>
        <begin position="51"/>
        <end position="74"/>
    </location>
</feature>
<dbReference type="SMART" id="SM00014">
    <property type="entry name" value="acidPPc"/>
    <property type="match status" value="1"/>
</dbReference>
<keyword evidence="1" id="KW-1133">Transmembrane helix</keyword>
<gene>
    <name evidence="3" type="ORF">CO165_02940</name>
</gene>
<organism evidence="3 4">
    <name type="scientific">Candidatus Roizmanbacteria bacterium CG_4_9_14_3_um_filter_33_18</name>
    <dbReference type="NCBI Taxonomy" id="1974841"/>
    <lineage>
        <taxon>Bacteria</taxon>
        <taxon>Candidatus Roizmaniibacteriota</taxon>
    </lineage>
</organism>
<dbReference type="Gene3D" id="1.20.144.10">
    <property type="entry name" value="Phosphatidic acid phosphatase type 2/haloperoxidase"/>
    <property type="match status" value="1"/>
</dbReference>
<evidence type="ECO:0000259" key="2">
    <source>
        <dbReference type="SMART" id="SM00014"/>
    </source>
</evidence>